<dbReference type="EMBL" id="KQ947407">
    <property type="protein sequence ID" value="KUJ21616.1"/>
    <property type="molecule type" value="Genomic_DNA"/>
</dbReference>
<protein>
    <recommendedName>
        <fullName evidence="1">DUF218 domain-containing protein</fullName>
    </recommendedName>
</protein>
<reference evidence="2 3" key="1">
    <citation type="submission" date="2015-10" db="EMBL/GenBank/DDBJ databases">
        <title>Full genome of DAOMC 229536 Phialocephala scopiformis, a fungal endophyte of spruce producing the potent anti-insectan compound rugulosin.</title>
        <authorList>
            <consortium name="DOE Joint Genome Institute"/>
            <person name="Walker A.K."/>
            <person name="Frasz S.L."/>
            <person name="Seifert K.A."/>
            <person name="Miller J.D."/>
            <person name="Mondo S.J."/>
            <person name="Labutti K."/>
            <person name="Lipzen A."/>
            <person name="Dockter R."/>
            <person name="Kennedy M."/>
            <person name="Grigoriev I.V."/>
            <person name="Spatafora J.W."/>
        </authorList>
    </citation>
    <scope>NUCLEOTIDE SEQUENCE [LARGE SCALE GENOMIC DNA]</scope>
    <source>
        <strain evidence="2 3">CBS 120377</strain>
    </source>
</reference>
<dbReference type="KEGG" id="psco:LY89DRAFT_664796"/>
<evidence type="ECO:0000313" key="2">
    <source>
        <dbReference type="EMBL" id="KUJ21616.1"/>
    </source>
</evidence>
<dbReference type="PANTHER" id="PTHR30336">
    <property type="entry name" value="INNER MEMBRANE PROTEIN, PROBABLE PERMEASE"/>
    <property type="match status" value="1"/>
</dbReference>
<dbReference type="OrthoDB" id="17725at2759"/>
<sequence>MSTDKNSTESLASDVNFLSCLLTHPQISDLSSHPPVDCITLCVSSVLYQATTLFEILQSHPRLTKSLVLCGGIGHSTPLIYQAVSRHPKYRTITSEIQGLPEARVLERILNEFFDIEKITSQGCRILIEDQSTNCGANASKTRELLEKNGIETPKSMIVVQDPTMALRTVASFQKVYEGVEMDIRSAPIFVPVTRVGQEGQVEWDTSDVGITIEGLWEKERFYDLIMGEVPRLRDDTEGYGPKGKGFIVHVDIPGEVEDAWQRLVKTSNGQATLSPDLLSKRFVDMVATTSHYLPQSTTPLCPQHITHIIITWKYLFEYVVVKLPVYDP</sequence>
<dbReference type="AlphaFoldDB" id="A0A194XN97"/>
<evidence type="ECO:0000259" key="1">
    <source>
        <dbReference type="Pfam" id="PF02698"/>
    </source>
</evidence>
<dbReference type="GeneID" id="28822525"/>
<feature type="domain" description="DUF218" evidence="1">
    <location>
        <begin position="84"/>
        <end position="184"/>
    </location>
</feature>
<dbReference type="GO" id="GO:0005886">
    <property type="term" value="C:plasma membrane"/>
    <property type="evidence" value="ECO:0007669"/>
    <property type="project" value="TreeGrafter"/>
</dbReference>
<dbReference type="InterPro" id="IPR003848">
    <property type="entry name" value="DUF218"/>
</dbReference>
<dbReference type="Proteomes" id="UP000070700">
    <property type="component" value="Unassembled WGS sequence"/>
</dbReference>
<gene>
    <name evidence="2" type="ORF">LY89DRAFT_664796</name>
</gene>
<proteinExistence type="predicted"/>
<dbReference type="Pfam" id="PF02698">
    <property type="entry name" value="DUF218"/>
    <property type="match status" value="1"/>
</dbReference>
<dbReference type="InterPro" id="IPR014729">
    <property type="entry name" value="Rossmann-like_a/b/a_fold"/>
</dbReference>
<organism evidence="2 3">
    <name type="scientific">Mollisia scopiformis</name>
    <name type="common">Conifer needle endophyte fungus</name>
    <name type="synonym">Phialocephala scopiformis</name>
    <dbReference type="NCBI Taxonomy" id="149040"/>
    <lineage>
        <taxon>Eukaryota</taxon>
        <taxon>Fungi</taxon>
        <taxon>Dikarya</taxon>
        <taxon>Ascomycota</taxon>
        <taxon>Pezizomycotina</taxon>
        <taxon>Leotiomycetes</taxon>
        <taxon>Helotiales</taxon>
        <taxon>Mollisiaceae</taxon>
        <taxon>Mollisia</taxon>
    </lineage>
</organism>
<keyword evidence="3" id="KW-1185">Reference proteome</keyword>
<name>A0A194XN97_MOLSC</name>
<dbReference type="InParanoid" id="A0A194XN97"/>
<dbReference type="PANTHER" id="PTHR30336:SF20">
    <property type="entry name" value="DUF218 DOMAIN-CONTAINING PROTEIN"/>
    <property type="match status" value="1"/>
</dbReference>
<dbReference type="RefSeq" id="XP_018075971.1">
    <property type="nucleotide sequence ID" value="XM_018212799.1"/>
</dbReference>
<dbReference type="Gene3D" id="1.10.3620.10">
    <property type="entry name" value="YdcF like domain"/>
    <property type="match status" value="1"/>
</dbReference>
<dbReference type="InterPro" id="IPR051599">
    <property type="entry name" value="Cell_Envelope_Assoc"/>
</dbReference>
<accession>A0A194XN97</accession>
<dbReference type="CDD" id="cd06259">
    <property type="entry name" value="YdcF-like"/>
    <property type="match status" value="1"/>
</dbReference>
<dbReference type="Gene3D" id="3.40.50.620">
    <property type="entry name" value="HUPs"/>
    <property type="match status" value="1"/>
</dbReference>
<evidence type="ECO:0000313" key="3">
    <source>
        <dbReference type="Proteomes" id="UP000070700"/>
    </source>
</evidence>